<dbReference type="InterPro" id="IPR025132">
    <property type="entry name" value="DUF4058"/>
</dbReference>
<proteinExistence type="predicted"/>
<evidence type="ECO:0000313" key="2">
    <source>
        <dbReference type="Proteomes" id="UP001576776"/>
    </source>
</evidence>
<sequence>MSPQFPGMNPYLENPELWSEVHFGLISVLARSLNAIITPKYRAAVEKRVYSDTLLVGIPDVTVFQRNSKMTEPQQSVVTLSEPFGEETQERFLEIREVGTGTVVTVVEALSPKNKRAGEGKVKYNAKRQAVLNSTAHLVEIDLLRTGEPMLVAGGIASDYRILVSRANCRPAADLYPFNLRESLPCFLLPLRLGDREPVIDLPAVLKQTYEEAALDLAIDYTQPPIPPVSDDDFAWIQSLDLAKESP</sequence>
<comment type="caution">
    <text evidence="1">The sequence shown here is derived from an EMBL/GenBank/DDBJ whole genome shotgun (WGS) entry which is preliminary data.</text>
</comment>
<name>A0ABV4YDN3_9CYAN</name>
<dbReference type="EMBL" id="JBHFNS010000065">
    <property type="protein sequence ID" value="MFB2936925.1"/>
    <property type="molecule type" value="Genomic_DNA"/>
</dbReference>
<gene>
    <name evidence="1" type="ORF">ACE1B6_16880</name>
</gene>
<reference evidence="1 2" key="1">
    <citation type="submission" date="2024-09" db="EMBL/GenBank/DDBJ databases">
        <title>Floridaenema gen nov. (Aerosakkonemataceae, Aerosakkonematales ord. nov., Cyanobacteria) from benthic tropical and subtropical fresh waters, with the description of four new species.</title>
        <authorList>
            <person name="Moretto J.A."/>
            <person name="Berthold D.E."/>
            <person name="Lefler F.W."/>
            <person name="Huang I.-S."/>
            <person name="Laughinghouse H. IV."/>
        </authorList>
    </citation>
    <scope>NUCLEOTIDE SEQUENCE [LARGE SCALE GENOMIC DNA]</scope>
    <source>
        <strain evidence="1 2">BLCC-F154</strain>
    </source>
</reference>
<keyword evidence="2" id="KW-1185">Reference proteome</keyword>
<protein>
    <submittedName>
        <fullName evidence="1">DUF4058 family protein</fullName>
    </submittedName>
</protein>
<dbReference type="RefSeq" id="WP_413258420.1">
    <property type="nucleotide sequence ID" value="NZ_JBHFNS010000065.1"/>
</dbReference>
<evidence type="ECO:0000313" key="1">
    <source>
        <dbReference type="EMBL" id="MFB2936925.1"/>
    </source>
</evidence>
<dbReference type="Pfam" id="PF13267">
    <property type="entry name" value="DUF4058"/>
    <property type="match status" value="1"/>
</dbReference>
<organism evidence="1 2">
    <name type="scientific">Floridaenema fluviatile BLCC-F154</name>
    <dbReference type="NCBI Taxonomy" id="3153640"/>
    <lineage>
        <taxon>Bacteria</taxon>
        <taxon>Bacillati</taxon>
        <taxon>Cyanobacteriota</taxon>
        <taxon>Cyanophyceae</taxon>
        <taxon>Oscillatoriophycideae</taxon>
        <taxon>Aerosakkonematales</taxon>
        <taxon>Aerosakkonemataceae</taxon>
        <taxon>Floridanema</taxon>
        <taxon>Floridanema fluviatile</taxon>
    </lineage>
</organism>
<accession>A0ABV4YDN3</accession>
<dbReference type="Proteomes" id="UP001576776">
    <property type="component" value="Unassembled WGS sequence"/>
</dbReference>